<name>A0ABS8CJV0_9RHOB</name>
<dbReference type="EMBL" id="JACDXX010000004">
    <property type="protein sequence ID" value="MCB5409453.1"/>
    <property type="molecule type" value="Genomic_DNA"/>
</dbReference>
<dbReference type="Pfam" id="PF04586">
    <property type="entry name" value="Peptidase_S78"/>
    <property type="match status" value="1"/>
</dbReference>
<keyword evidence="2 5" id="KW-0645">Protease</keyword>
<comment type="caution">
    <text evidence="5">The sequence shown here is derived from an EMBL/GenBank/DDBJ whole genome shotgun (WGS) entry which is preliminary data.</text>
</comment>
<keyword evidence="3" id="KW-0378">Hydrolase</keyword>
<reference evidence="5 6" key="1">
    <citation type="submission" date="2020-07" db="EMBL/GenBank/DDBJ databases">
        <title>Pseudogemmobacter sp. nov., isolated from poultry manure in Taiwan.</title>
        <authorList>
            <person name="Lin S.-Y."/>
            <person name="Tang Y.-S."/>
            <person name="Young C.-C."/>
        </authorList>
    </citation>
    <scope>NUCLEOTIDE SEQUENCE [LARGE SCALE GENOMIC DNA]</scope>
    <source>
        <strain evidence="5 6">CC-YST710</strain>
    </source>
</reference>
<dbReference type="Proteomes" id="UP001198571">
    <property type="component" value="Unassembled WGS sequence"/>
</dbReference>
<protein>
    <submittedName>
        <fullName evidence="5">HK97 family phage prohead protease</fullName>
    </submittedName>
</protein>
<dbReference type="GO" id="GO:0008233">
    <property type="term" value="F:peptidase activity"/>
    <property type="evidence" value="ECO:0007669"/>
    <property type="project" value="UniProtKB-KW"/>
</dbReference>
<evidence type="ECO:0000259" key="4">
    <source>
        <dbReference type="Pfam" id="PF04586"/>
    </source>
</evidence>
<evidence type="ECO:0000256" key="1">
    <source>
        <dbReference type="ARBA" id="ARBA00022612"/>
    </source>
</evidence>
<evidence type="ECO:0000313" key="5">
    <source>
        <dbReference type="EMBL" id="MCB5409453.1"/>
    </source>
</evidence>
<organism evidence="5 6">
    <name type="scientific">Pseudogemmobacter faecipullorum</name>
    <dbReference type="NCBI Taxonomy" id="2755041"/>
    <lineage>
        <taxon>Bacteria</taxon>
        <taxon>Pseudomonadati</taxon>
        <taxon>Pseudomonadota</taxon>
        <taxon>Alphaproteobacteria</taxon>
        <taxon>Rhodobacterales</taxon>
        <taxon>Paracoccaceae</taxon>
        <taxon>Pseudogemmobacter</taxon>
    </lineage>
</organism>
<evidence type="ECO:0000256" key="3">
    <source>
        <dbReference type="ARBA" id="ARBA00022801"/>
    </source>
</evidence>
<dbReference type="RefSeq" id="WP_226934360.1">
    <property type="nucleotide sequence ID" value="NZ_JACDXX010000004.1"/>
</dbReference>
<evidence type="ECO:0000313" key="6">
    <source>
        <dbReference type="Proteomes" id="UP001198571"/>
    </source>
</evidence>
<accession>A0ABS8CJV0</accession>
<evidence type="ECO:0000256" key="2">
    <source>
        <dbReference type="ARBA" id="ARBA00022670"/>
    </source>
</evidence>
<sequence length="204" mass="22579">MESPVFSAGLELRAAGDGSRRLSGRFPYNKRAVLDAGGKGRRPKKEQFAPKAFSFAVEDPDRDIHLLSGHTFDKPLASKKAKTLILTDSADALTFEAILTQEIQQASWVRDFLAAFAAGLVGGISPGFRVAPPEVVAKPEETTEEDLREGDALIRTIFAAILFELSLVTRPAYHETDVSLRSWQTHQDRLPVRGLIHPMNRWRA</sequence>
<dbReference type="InterPro" id="IPR054613">
    <property type="entry name" value="Peptidase_S78_dom"/>
</dbReference>
<feature type="domain" description="Prohead serine protease" evidence="4">
    <location>
        <begin position="44"/>
        <end position="186"/>
    </location>
</feature>
<dbReference type="GO" id="GO:0006508">
    <property type="term" value="P:proteolysis"/>
    <property type="evidence" value="ECO:0007669"/>
    <property type="project" value="UniProtKB-KW"/>
</dbReference>
<keyword evidence="6" id="KW-1185">Reference proteome</keyword>
<proteinExistence type="predicted"/>
<gene>
    <name evidence="5" type="ORF">H0485_05480</name>
</gene>
<keyword evidence="1" id="KW-1188">Viral release from host cell</keyword>